<feature type="domain" description="Aminotransferase class I/classII large" evidence="7">
    <location>
        <begin position="36"/>
        <end position="385"/>
    </location>
</feature>
<dbReference type="FunFam" id="3.40.640.10:FF:000033">
    <property type="entry name" value="Aspartate aminotransferase"/>
    <property type="match status" value="1"/>
</dbReference>
<dbReference type="InterPro" id="IPR004839">
    <property type="entry name" value="Aminotransferase_I/II_large"/>
</dbReference>
<dbReference type="InterPro" id="IPR015424">
    <property type="entry name" value="PyrdxlP-dep_Trfase"/>
</dbReference>
<dbReference type="AlphaFoldDB" id="A0A523W365"/>
<dbReference type="CDD" id="cd00609">
    <property type="entry name" value="AAT_like"/>
    <property type="match status" value="1"/>
</dbReference>
<dbReference type="PANTHER" id="PTHR46383">
    <property type="entry name" value="ASPARTATE AMINOTRANSFERASE"/>
    <property type="match status" value="1"/>
</dbReference>
<dbReference type="Pfam" id="PF00155">
    <property type="entry name" value="Aminotran_1_2"/>
    <property type="match status" value="1"/>
</dbReference>
<evidence type="ECO:0000256" key="3">
    <source>
        <dbReference type="ARBA" id="ARBA00022576"/>
    </source>
</evidence>
<dbReference type="GO" id="GO:0008483">
    <property type="term" value="F:transaminase activity"/>
    <property type="evidence" value="ECO:0007669"/>
    <property type="project" value="UniProtKB-KW"/>
</dbReference>
<dbReference type="Proteomes" id="UP000319130">
    <property type="component" value="Unassembled WGS sequence"/>
</dbReference>
<dbReference type="EMBL" id="SOIZ01000256">
    <property type="protein sequence ID" value="TET61269.1"/>
    <property type="molecule type" value="Genomic_DNA"/>
</dbReference>
<comment type="similarity">
    <text evidence="2 6">Belongs to the class-I pyridoxal-phosphate-dependent aminotransferase family.</text>
</comment>
<evidence type="ECO:0000256" key="6">
    <source>
        <dbReference type="RuleBase" id="RU000481"/>
    </source>
</evidence>
<comment type="cofactor">
    <cofactor evidence="1 6">
        <name>pyridoxal 5'-phosphate</name>
        <dbReference type="ChEBI" id="CHEBI:597326"/>
    </cofactor>
</comment>
<accession>A0A523W365</accession>
<dbReference type="PANTHER" id="PTHR46383:SF1">
    <property type="entry name" value="ASPARTATE AMINOTRANSFERASE"/>
    <property type="match status" value="1"/>
</dbReference>
<dbReference type="InterPro" id="IPR050596">
    <property type="entry name" value="AspAT/PAT-like"/>
</dbReference>
<dbReference type="GO" id="GO:0030170">
    <property type="term" value="F:pyridoxal phosphate binding"/>
    <property type="evidence" value="ECO:0007669"/>
    <property type="project" value="InterPro"/>
</dbReference>
<evidence type="ECO:0000259" key="7">
    <source>
        <dbReference type="Pfam" id="PF00155"/>
    </source>
</evidence>
<evidence type="ECO:0000256" key="4">
    <source>
        <dbReference type="ARBA" id="ARBA00022679"/>
    </source>
</evidence>
<name>A0A523W365_UNCAE</name>
<organism evidence="8 9">
    <name type="scientific">Aerophobetes bacterium</name>
    <dbReference type="NCBI Taxonomy" id="2030807"/>
    <lineage>
        <taxon>Bacteria</taxon>
        <taxon>Candidatus Aerophobota</taxon>
    </lineage>
</organism>
<comment type="caution">
    <text evidence="8">The sequence shown here is derived from an EMBL/GenBank/DDBJ whole genome shotgun (WGS) entry which is preliminary data.</text>
</comment>
<evidence type="ECO:0000256" key="5">
    <source>
        <dbReference type="ARBA" id="ARBA00022898"/>
    </source>
</evidence>
<keyword evidence="3 6" id="KW-0032">Aminotransferase</keyword>
<protein>
    <recommendedName>
        <fullName evidence="6">Aminotransferase</fullName>
        <ecNumber evidence="6">2.6.1.-</ecNumber>
    </recommendedName>
</protein>
<dbReference type="InterPro" id="IPR004838">
    <property type="entry name" value="NHTrfase_class1_PyrdxlP-BS"/>
</dbReference>
<dbReference type="Gene3D" id="3.40.640.10">
    <property type="entry name" value="Type I PLP-dependent aspartate aminotransferase-like (Major domain)"/>
    <property type="match status" value="1"/>
</dbReference>
<dbReference type="InterPro" id="IPR015422">
    <property type="entry name" value="PyrdxlP-dep_Trfase_small"/>
</dbReference>
<dbReference type="EC" id="2.6.1.-" evidence="6"/>
<dbReference type="InterPro" id="IPR015421">
    <property type="entry name" value="PyrdxlP-dep_Trfase_major"/>
</dbReference>
<evidence type="ECO:0000313" key="9">
    <source>
        <dbReference type="Proteomes" id="UP000319130"/>
    </source>
</evidence>
<dbReference type="PROSITE" id="PS00105">
    <property type="entry name" value="AA_TRANSFER_CLASS_1"/>
    <property type="match status" value="1"/>
</dbReference>
<dbReference type="Gene3D" id="3.90.1150.10">
    <property type="entry name" value="Aspartate Aminotransferase, domain 1"/>
    <property type="match status" value="1"/>
</dbReference>
<evidence type="ECO:0000256" key="1">
    <source>
        <dbReference type="ARBA" id="ARBA00001933"/>
    </source>
</evidence>
<proteinExistence type="inferred from homology"/>
<sequence>MAPKVREAERMKRIHLSGIRKVVEKVAELERKGLEIIHMEIGRPDFDTPSHIKEAAKKALDEGFVHYTASTGIPELREAIAEKLSRDNGMRIDPDRELIVTLGANEAVFLCMMGLLNPGDEVLVPEPMFVYYADWGEFAGAKTVSVPLREEENFRLRPENIERCVTAKSRMLILNSPHNPTGTVLDMETLTGIAEVAKKYDLLVLSDEVYEKMVYDGAKHFSIASFPGMNDRTLTINGFSKAFSMTGWRLGYVVANPDLMSALLKVHQHAVVCPVSFAQKGAVAALTESQECVGEMVREFDRRRKLVMKRLSEVEGVKVVRPQGAFYIFPSVKGLGKSSQEIADYLLEEARVAVVPGSAFGSSGEGYIRIAYSTSYHNLEEGLSRMKKALAELSS</sequence>
<dbReference type="SUPFAM" id="SSF53383">
    <property type="entry name" value="PLP-dependent transferases"/>
    <property type="match status" value="1"/>
</dbReference>
<evidence type="ECO:0000313" key="8">
    <source>
        <dbReference type="EMBL" id="TET61269.1"/>
    </source>
</evidence>
<dbReference type="GO" id="GO:0006520">
    <property type="term" value="P:amino acid metabolic process"/>
    <property type="evidence" value="ECO:0007669"/>
    <property type="project" value="InterPro"/>
</dbReference>
<keyword evidence="5" id="KW-0663">Pyridoxal phosphate</keyword>
<evidence type="ECO:0000256" key="2">
    <source>
        <dbReference type="ARBA" id="ARBA00007441"/>
    </source>
</evidence>
<gene>
    <name evidence="8" type="ORF">E3J48_05780</name>
</gene>
<reference evidence="8 9" key="1">
    <citation type="submission" date="2019-03" db="EMBL/GenBank/DDBJ databases">
        <title>Metabolic potential of uncultured bacteria and archaea associated with petroleum seepage in deep-sea sediments.</title>
        <authorList>
            <person name="Dong X."/>
            <person name="Hubert C."/>
        </authorList>
    </citation>
    <scope>NUCLEOTIDE SEQUENCE [LARGE SCALE GENOMIC DNA]</scope>
    <source>
        <strain evidence="8">E29_bin52</strain>
    </source>
</reference>
<keyword evidence="4 6" id="KW-0808">Transferase</keyword>